<keyword evidence="1" id="KW-0040">ANK repeat</keyword>
<dbReference type="Gene3D" id="1.25.40.20">
    <property type="entry name" value="Ankyrin repeat-containing domain"/>
    <property type="match status" value="1"/>
</dbReference>
<feature type="compositionally biased region" description="Polar residues" evidence="2">
    <location>
        <begin position="225"/>
        <end position="258"/>
    </location>
</feature>
<feature type="region of interest" description="Disordered" evidence="2">
    <location>
        <begin position="117"/>
        <end position="363"/>
    </location>
</feature>
<accession>A2EA70</accession>
<dbReference type="InterPro" id="IPR036770">
    <property type="entry name" value="Ankyrin_rpt-contain_sf"/>
</dbReference>
<dbReference type="InterPro" id="IPR002110">
    <property type="entry name" value="Ankyrin_rpt"/>
</dbReference>
<dbReference type="PROSITE" id="PS50297">
    <property type="entry name" value="ANK_REP_REGION"/>
    <property type="match status" value="1"/>
</dbReference>
<feature type="compositionally biased region" description="Basic and acidic residues" evidence="2">
    <location>
        <begin position="130"/>
        <end position="143"/>
    </location>
</feature>
<evidence type="ECO:0000256" key="1">
    <source>
        <dbReference type="PROSITE-ProRule" id="PRU00023"/>
    </source>
</evidence>
<feature type="repeat" description="ANK" evidence="1">
    <location>
        <begin position="1"/>
        <end position="30"/>
    </location>
</feature>
<dbReference type="SUPFAM" id="SSF48403">
    <property type="entry name" value="Ankyrin repeat"/>
    <property type="match status" value="1"/>
</dbReference>
<evidence type="ECO:0000313" key="4">
    <source>
        <dbReference type="EMBL" id="EAY10410.1"/>
    </source>
</evidence>
<feature type="compositionally biased region" description="Basic and acidic residues" evidence="2">
    <location>
        <begin position="150"/>
        <end position="171"/>
    </location>
</feature>
<sequence length="983" mass="113164">MPLHIATKLMNYEIVKILVDNGADINQQDIHGYSPLYRAIDRGDTNAVTYFVKHKARTDLVTEKKLNALNLAQQNFQNSVIEILTGKSPLLKVITNELIVGPYARFDMYPNIDDFPIPRLPATDPFDGPKYPEREYNEPETDHYQAQPDYRARFSNDNYREREPQEFERPRTYNQHQRFTDRNLDRNDQEQPHRNQEYSQNRYQNDYNRDSNQRRNDYRERNQRDNNSSKFEPYTPESSQTNQTKPHPQEKPQQVQNKPSEKITIQVGTQKQAPRPEQVQKTEKPRSTFEKPQKEKPILQVGVQKQVPKPPAQPVKEKPQNVPKPSDFVNNKSDHQEHRPPKKKERSTPDFTEYRGSANKRSVPDFAEYRPQQNKFNIEVKKNDTSKLEIVKSSSTNDIPKEEDNKVRSATTKSGKTITIEKPTLIVQPKAVEAPKPSILEKSAFKIQFPDKGQKLQIPKLNITIAETTKKEEFISCPACSFISAKIEYLLEHFIQSHHMTTDFEDKFLLSKSTKTQTAVCSVCNGEFPITQFRIHVCRDHTNDVLLFIGDMSNTSKISAFCRKQRKPAKNEEEEKTEKIEKQDETKSDEKSDESEELSEVSSDEELSDVSSGYSEDSDDPEAEAYMAFVTSTIDMKGLSAAKKSEKDNEEIVVQKQEVKEEVINEPVKEEIEAVNYITLLENLDYVEKLMTSAKFIQINPVPHCCLCQKDFTSTVSLMKHCMDNHTPKFTPQFLKVLDFIIPGITFEKSDNELLIDQNLNISLCCYPTLKCPTNPRVEYELSFPNLLASLIVEALAADNPQPMIFPKYFDNTVLMLKIPVQTPFVVTTYENETVFGIVSTPHLSADKIKNILNQIAEYQRNLSVLAIRYTNISDDGMIDDDIYNIANMQGCHVLRSEISYDQDLKSFDSFFFCSSWTEQTKENIKNDIGDIFYNCEICQCGKCGQTFRHNDESLCNDGEPHTADSTISSAEFFEFIVDEFQG</sequence>
<feature type="domain" description="C2H2-type" evidence="3">
    <location>
        <begin position="705"/>
        <end position="726"/>
    </location>
</feature>
<feature type="compositionally biased region" description="Basic and acidic residues" evidence="2">
    <location>
        <begin position="178"/>
        <end position="196"/>
    </location>
</feature>
<keyword evidence="5" id="KW-1185">Reference proteome</keyword>
<dbReference type="PROSITE" id="PS50088">
    <property type="entry name" value="ANK_REPEAT"/>
    <property type="match status" value="2"/>
</dbReference>
<protein>
    <recommendedName>
        <fullName evidence="3">C2H2-type domain-containing protein</fullName>
    </recommendedName>
</protein>
<feature type="compositionally biased region" description="Polar residues" evidence="2">
    <location>
        <begin position="197"/>
        <end position="206"/>
    </location>
</feature>
<evidence type="ECO:0000256" key="2">
    <source>
        <dbReference type="SAM" id="MobiDB-lite"/>
    </source>
</evidence>
<feature type="compositionally biased region" description="Basic and acidic residues" evidence="2">
    <location>
        <begin position="207"/>
        <end position="224"/>
    </location>
</feature>
<feature type="compositionally biased region" description="Acidic residues" evidence="2">
    <location>
        <begin position="591"/>
        <end position="608"/>
    </location>
</feature>
<dbReference type="PANTHER" id="PTHR34925">
    <property type="match status" value="1"/>
</dbReference>
<feature type="compositionally biased region" description="Basic and acidic residues" evidence="2">
    <location>
        <begin position="278"/>
        <end position="297"/>
    </location>
</feature>
<evidence type="ECO:0000313" key="5">
    <source>
        <dbReference type="Proteomes" id="UP000001542"/>
    </source>
</evidence>
<feature type="region of interest" description="Disordered" evidence="2">
    <location>
        <begin position="563"/>
        <end position="621"/>
    </location>
</feature>
<dbReference type="PANTHER" id="PTHR34925:SF2">
    <property type="entry name" value="PAZ DOMAIN-CONTAINING PROTEIN"/>
    <property type="match status" value="1"/>
</dbReference>
<dbReference type="STRING" id="5722.A2EA70"/>
<dbReference type="RefSeq" id="XP_001322633.1">
    <property type="nucleotide sequence ID" value="XM_001322598.1"/>
</dbReference>
<reference evidence="4" key="1">
    <citation type="submission" date="2006-10" db="EMBL/GenBank/DDBJ databases">
        <authorList>
            <person name="Amadeo P."/>
            <person name="Zhao Q."/>
            <person name="Wortman J."/>
            <person name="Fraser-Liggett C."/>
            <person name="Carlton J."/>
        </authorList>
    </citation>
    <scope>NUCLEOTIDE SEQUENCE</scope>
    <source>
        <strain evidence="4">G3</strain>
    </source>
</reference>
<evidence type="ECO:0000259" key="3">
    <source>
        <dbReference type="PROSITE" id="PS00028"/>
    </source>
</evidence>
<dbReference type="SMR" id="A2EA70"/>
<feature type="repeat" description="ANK" evidence="1">
    <location>
        <begin position="31"/>
        <end position="63"/>
    </location>
</feature>
<name>A2EA70_TRIV3</name>
<proteinExistence type="predicted"/>
<dbReference type="SMART" id="SM00355">
    <property type="entry name" value="ZnF_C2H2"/>
    <property type="match status" value="3"/>
</dbReference>
<feature type="compositionally biased region" description="Basic and acidic residues" evidence="2">
    <location>
        <begin position="569"/>
        <end position="590"/>
    </location>
</feature>
<organism evidence="4 5">
    <name type="scientific">Trichomonas vaginalis (strain ATCC PRA-98 / G3)</name>
    <dbReference type="NCBI Taxonomy" id="412133"/>
    <lineage>
        <taxon>Eukaryota</taxon>
        <taxon>Metamonada</taxon>
        <taxon>Parabasalia</taxon>
        <taxon>Trichomonadida</taxon>
        <taxon>Trichomonadidae</taxon>
        <taxon>Trichomonas</taxon>
    </lineage>
</organism>
<dbReference type="VEuPathDB" id="TrichDB:TVAGG3_0167080"/>
<dbReference type="KEGG" id="tva:4768347"/>
<dbReference type="InterPro" id="IPR013087">
    <property type="entry name" value="Znf_C2H2_type"/>
</dbReference>
<reference evidence="4" key="2">
    <citation type="journal article" date="2007" name="Science">
        <title>Draft genome sequence of the sexually transmitted pathogen Trichomonas vaginalis.</title>
        <authorList>
            <person name="Carlton J.M."/>
            <person name="Hirt R.P."/>
            <person name="Silva J.C."/>
            <person name="Delcher A.L."/>
            <person name="Schatz M."/>
            <person name="Zhao Q."/>
            <person name="Wortman J.R."/>
            <person name="Bidwell S.L."/>
            <person name="Alsmark U.C.M."/>
            <person name="Besteiro S."/>
            <person name="Sicheritz-Ponten T."/>
            <person name="Noel C.J."/>
            <person name="Dacks J.B."/>
            <person name="Foster P.G."/>
            <person name="Simillion C."/>
            <person name="Van de Peer Y."/>
            <person name="Miranda-Saavedra D."/>
            <person name="Barton G.J."/>
            <person name="Westrop G.D."/>
            <person name="Mueller S."/>
            <person name="Dessi D."/>
            <person name="Fiori P.L."/>
            <person name="Ren Q."/>
            <person name="Paulsen I."/>
            <person name="Zhang H."/>
            <person name="Bastida-Corcuera F.D."/>
            <person name="Simoes-Barbosa A."/>
            <person name="Brown M.T."/>
            <person name="Hayes R.D."/>
            <person name="Mukherjee M."/>
            <person name="Okumura C.Y."/>
            <person name="Schneider R."/>
            <person name="Smith A.J."/>
            <person name="Vanacova S."/>
            <person name="Villalvazo M."/>
            <person name="Haas B.J."/>
            <person name="Pertea M."/>
            <person name="Feldblyum T.V."/>
            <person name="Utterback T.R."/>
            <person name="Shu C.L."/>
            <person name="Osoegawa K."/>
            <person name="de Jong P.J."/>
            <person name="Hrdy I."/>
            <person name="Horvathova L."/>
            <person name="Zubacova Z."/>
            <person name="Dolezal P."/>
            <person name="Malik S.B."/>
            <person name="Logsdon J.M. Jr."/>
            <person name="Henze K."/>
            <person name="Gupta A."/>
            <person name="Wang C.C."/>
            <person name="Dunne R.L."/>
            <person name="Upcroft J.A."/>
            <person name="Upcroft P."/>
            <person name="White O."/>
            <person name="Salzberg S.L."/>
            <person name="Tang P."/>
            <person name="Chiu C.-H."/>
            <person name="Lee Y.-S."/>
            <person name="Embley T.M."/>
            <person name="Coombs G.H."/>
            <person name="Mottram J.C."/>
            <person name="Tachezy J."/>
            <person name="Fraser-Liggett C.M."/>
            <person name="Johnson P.J."/>
        </authorList>
    </citation>
    <scope>NUCLEOTIDE SEQUENCE [LARGE SCALE GENOMIC DNA]</scope>
    <source>
        <strain evidence="4">G3</strain>
    </source>
</reference>
<dbReference type="VEuPathDB" id="TrichDB:TVAG_271010"/>
<gene>
    <name evidence="4" type="ORF">TVAG_271010</name>
</gene>
<dbReference type="SMART" id="SM00248">
    <property type="entry name" value="ANK"/>
    <property type="match status" value="2"/>
</dbReference>
<dbReference type="PROSITE" id="PS00028">
    <property type="entry name" value="ZINC_FINGER_C2H2_1"/>
    <property type="match status" value="1"/>
</dbReference>
<dbReference type="Proteomes" id="UP000001542">
    <property type="component" value="Unassembled WGS sequence"/>
</dbReference>
<dbReference type="EMBL" id="DS113338">
    <property type="protein sequence ID" value="EAY10410.1"/>
    <property type="molecule type" value="Genomic_DNA"/>
</dbReference>
<dbReference type="AlphaFoldDB" id="A2EA70"/>
<dbReference type="eggNOG" id="KOG4177">
    <property type="taxonomic scope" value="Eukaryota"/>
</dbReference>
<dbReference type="InParanoid" id="A2EA70"/>
<dbReference type="Pfam" id="PF12796">
    <property type="entry name" value="Ank_2"/>
    <property type="match status" value="1"/>
</dbReference>